<dbReference type="EMBL" id="CP038908">
    <property type="protein sequence ID" value="QGO04546.1"/>
    <property type="molecule type" value="Genomic_DNA"/>
</dbReference>
<proteinExistence type="predicted"/>
<dbReference type="Proteomes" id="UP000422232">
    <property type="component" value="Chromosome"/>
</dbReference>
<dbReference type="AlphaFoldDB" id="A0A9Q6LI63"/>
<accession>A0A9Q6LI63</accession>
<name>A0A9Q6LI63_PISSA</name>
<gene>
    <name evidence="1" type="ORF">Psal009_00415</name>
</gene>
<protein>
    <submittedName>
        <fullName evidence="1">Uncharacterized protein</fullName>
    </submittedName>
</protein>
<evidence type="ECO:0000313" key="2">
    <source>
        <dbReference type="Proteomes" id="UP000422232"/>
    </source>
</evidence>
<reference evidence="1 2" key="1">
    <citation type="submission" date="2019-04" db="EMBL/GenBank/DDBJ databases">
        <title>Complete genome sequencing of Piscirickettsia salmonis strain Psal-009.</title>
        <authorList>
            <person name="Schober I."/>
            <person name="Bunk B."/>
            <person name="Sproer C."/>
            <person name="Carril G.P."/>
            <person name="Riedel T."/>
            <person name="Flores-Herrera P.A."/>
            <person name="Nourdin-Galindo G."/>
            <person name="Marshall S.H."/>
            <person name="Overmann J."/>
        </authorList>
    </citation>
    <scope>NUCLEOTIDE SEQUENCE [LARGE SCALE GENOMIC DNA]</scope>
    <source>
        <strain evidence="1 2">Psal-009</strain>
    </source>
</reference>
<sequence length="54" mass="6389">MADLENLQIGPGLRSFRVQPVFLIMLKNKKERGFMIGVLPFMNHYQDLRIDRKI</sequence>
<organism evidence="1 2">
    <name type="scientific">Piscirickettsia salmonis</name>
    <dbReference type="NCBI Taxonomy" id="1238"/>
    <lineage>
        <taxon>Bacteria</taxon>
        <taxon>Pseudomonadati</taxon>
        <taxon>Pseudomonadota</taxon>
        <taxon>Gammaproteobacteria</taxon>
        <taxon>Thiotrichales</taxon>
        <taxon>Piscirickettsiaceae</taxon>
        <taxon>Piscirickettsia</taxon>
    </lineage>
</organism>
<evidence type="ECO:0000313" key="1">
    <source>
        <dbReference type="EMBL" id="QGO04546.1"/>
    </source>
</evidence>
<keyword evidence="2" id="KW-1185">Reference proteome</keyword>